<keyword evidence="2" id="KW-1185">Reference proteome</keyword>
<dbReference type="RefSeq" id="WP_094263231.1">
    <property type="nucleotide sequence ID" value="NZ_NOWF01000002.1"/>
</dbReference>
<evidence type="ECO:0000313" key="2">
    <source>
        <dbReference type="Proteomes" id="UP000215459"/>
    </source>
</evidence>
<gene>
    <name evidence="1" type="ORF">CHM34_03620</name>
</gene>
<sequence length="129" mass="14426">MVPFSSAGILIGGYEENESQPNPFVAIDFPDRKSAEEAHARVEEHWSSENVRIRIRSIPEGDLSVTVYTHEPPSTLCEGVVWKDEMWQIFMSYFQQVNRVLLMFSTGGVVQPQSSLTLPAGSLDIQVKG</sequence>
<comment type="caution">
    <text evidence="1">The sequence shown here is derived from an EMBL/GenBank/DDBJ whole genome shotgun (WGS) entry which is preliminary data.</text>
</comment>
<dbReference type="AlphaFoldDB" id="A0A235B9A0"/>
<organism evidence="1 2">
    <name type="scientific">Paludifilum halophilum</name>
    <dbReference type="NCBI Taxonomy" id="1642702"/>
    <lineage>
        <taxon>Bacteria</taxon>
        <taxon>Bacillati</taxon>
        <taxon>Bacillota</taxon>
        <taxon>Bacilli</taxon>
        <taxon>Bacillales</taxon>
        <taxon>Thermoactinomycetaceae</taxon>
        <taxon>Paludifilum</taxon>
    </lineage>
</organism>
<dbReference type="EMBL" id="NOWF01000002">
    <property type="protein sequence ID" value="OYD08883.1"/>
    <property type="molecule type" value="Genomic_DNA"/>
</dbReference>
<accession>A0A235B9A0</accession>
<dbReference type="OrthoDB" id="2990102at2"/>
<name>A0A235B9A0_9BACL</name>
<reference evidence="1 2" key="1">
    <citation type="submission" date="2017-07" db="EMBL/GenBank/DDBJ databases">
        <title>The genome sequence of Paludifilum halophilum highlights mechanisms for microbial adaptation to high salt environemnts.</title>
        <authorList>
            <person name="Belbahri L."/>
        </authorList>
    </citation>
    <scope>NUCLEOTIDE SEQUENCE [LARGE SCALE GENOMIC DNA]</scope>
    <source>
        <strain evidence="1 2">DSM 102817</strain>
    </source>
</reference>
<protein>
    <submittedName>
        <fullName evidence="1">Uncharacterized protein</fullName>
    </submittedName>
</protein>
<proteinExistence type="predicted"/>
<evidence type="ECO:0000313" key="1">
    <source>
        <dbReference type="EMBL" id="OYD08883.1"/>
    </source>
</evidence>
<dbReference type="Proteomes" id="UP000215459">
    <property type="component" value="Unassembled WGS sequence"/>
</dbReference>